<feature type="region of interest" description="Disordered" evidence="1">
    <location>
        <begin position="501"/>
        <end position="526"/>
    </location>
</feature>
<dbReference type="RefSeq" id="XP_052128943.1">
    <property type="nucleotide sequence ID" value="XM_052272983.1"/>
</dbReference>
<feature type="compositionally biased region" description="Basic and acidic residues" evidence="1">
    <location>
        <begin position="75"/>
        <end position="100"/>
    </location>
</feature>
<feature type="region of interest" description="Disordered" evidence="1">
    <location>
        <begin position="221"/>
        <end position="291"/>
    </location>
</feature>
<feature type="compositionally biased region" description="Polar residues" evidence="1">
    <location>
        <begin position="360"/>
        <end position="370"/>
    </location>
</feature>
<feature type="region of interest" description="Disordered" evidence="1">
    <location>
        <begin position="327"/>
        <end position="372"/>
    </location>
</feature>
<name>A0A9C6X4E5_FRAOC</name>
<gene>
    <name evidence="3" type="primary">LOC127750688</name>
</gene>
<evidence type="ECO:0000313" key="2">
    <source>
        <dbReference type="Proteomes" id="UP000504606"/>
    </source>
</evidence>
<sequence length="526" mass="57301">MRRNSNTSNAAIVTQTDSGHKRPAEVMEDLDRKKLRVCEESRSGSPSGDSAETDQDDTDKQNMEEERLLNSPKTIPERIRTPDCFRDLDSPIGSADDKTETASVSTDLPFLRKLHKKELSKMSRSDLEELVVQKICEAITERSIVGDLRIRCQELEKRQEKEHEKFSKLRKQMTELGLVVKKYMEQQSKNPAAKIIKITRSVGLQVCQSIKHVQPCPTAVRTRLAPSPNSKVSPPLSKPAPANPLRPDLSGPEISCQVRTPVKSYRNSSTSPRSNIVSSTDPPSLVPTGSQRVEKVVVSVPSKPPLTPSPRLPVPTLQQLSGARPRLNIPTSASSAPPLIATSQPKLQSSPIRQSQPQSTNRPSVATSSDVEVIDIIDNDKTKKPGMQAGVQISVTQQVQQQKQAANAAAQNLATNSGMTVRLISPTQVSQAGVLSSGFPQLIMSNPSTGGPQKMILTSSQGSPIRGNLKLVVKGQQGNVIIPFSSSSGVSAQQMQQIFSNASISNKTPRRPNLTPSRSNSFKKRF</sequence>
<feature type="compositionally biased region" description="Basic and acidic residues" evidence="1">
    <location>
        <begin position="58"/>
        <end position="68"/>
    </location>
</feature>
<dbReference type="KEGG" id="foc:127750688"/>
<reference evidence="3" key="1">
    <citation type="submission" date="2025-08" db="UniProtKB">
        <authorList>
            <consortium name="RefSeq"/>
        </authorList>
    </citation>
    <scope>IDENTIFICATION</scope>
    <source>
        <tissue evidence="3">Whole organism</tissue>
    </source>
</reference>
<proteinExistence type="predicted"/>
<feature type="compositionally biased region" description="Polar residues" evidence="1">
    <location>
        <begin position="1"/>
        <end position="17"/>
    </location>
</feature>
<dbReference type="GeneID" id="127750688"/>
<protein>
    <submittedName>
        <fullName evidence="3">Uncharacterized protein LOC127750688</fullName>
    </submittedName>
</protein>
<organism evidence="2 3">
    <name type="scientific">Frankliniella occidentalis</name>
    <name type="common">Western flower thrips</name>
    <name type="synonym">Euthrips occidentalis</name>
    <dbReference type="NCBI Taxonomy" id="133901"/>
    <lineage>
        <taxon>Eukaryota</taxon>
        <taxon>Metazoa</taxon>
        <taxon>Ecdysozoa</taxon>
        <taxon>Arthropoda</taxon>
        <taxon>Hexapoda</taxon>
        <taxon>Insecta</taxon>
        <taxon>Pterygota</taxon>
        <taxon>Neoptera</taxon>
        <taxon>Paraneoptera</taxon>
        <taxon>Thysanoptera</taxon>
        <taxon>Terebrantia</taxon>
        <taxon>Thripoidea</taxon>
        <taxon>Thripidae</taxon>
        <taxon>Frankliniella</taxon>
    </lineage>
</organism>
<dbReference type="Proteomes" id="UP000504606">
    <property type="component" value="Unplaced"/>
</dbReference>
<keyword evidence="2" id="KW-1185">Reference proteome</keyword>
<feature type="compositionally biased region" description="Polar residues" evidence="1">
    <location>
        <begin position="329"/>
        <end position="347"/>
    </location>
</feature>
<evidence type="ECO:0000256" key="1">
    <source>
        <dbReference type="SAM" id="MobiDB-lite"/>
    </source>
</evidence>
<dbReference type="OrthoDB" id="2434995at2759"/>
<feature type="region of interest" description="Disordered" evidence="1">
    <location>
        <begin position="1"/>
        <end position="101"/>
    </location>
</feature>
<evidence type="ECO:0000313" key="3">
    <source>
        <dbReference type="RefSeq" id="XP_052128943.1"/>
    </source>
</evidence>
<feature type="compositionally biased region" description="Polar residues" evidence="1">
    <location>
        <begin position="265"/>
        <end position="291"/>
    </location>
</feature>
<dbReference type="AlphaFoldDB" id="A0A9C6X4E5"/>
<feature type="compositionally biased region" description="Basic and acidic residues" evidence="1">
    <location>
        <begin position="18"/>
        <end position="42"/>
    </location>
</feature>
<accession>A0A9C6X4E5</accession>
<feature type="compositionally biased region" description="Low complexity" evidence="1">
    <location>
        <begin position="348"/>
        <end position="359"/>
    </location>
</feature>